<evidence type="ECO:0000259" key="2">
    <source>
        <dbReference type="PROSITE" id="PS51084"/>
    </source>
</evidence>
<dbReference type="InterPro" id="IPR001310">
    <property type="entry name" value="Histidine_triad_HIT"/>
</dbReference>
<dbReference type="PROSITE" id="PS51084">
    <property type="entry name" value="HIT_2"/>
    <property type="match status" value="1"/>
</dbReference>
<dbReference type="RefSeq" id="WP_207331784.1">
    <property type="nucleotide sequence ID" value="NZ_JAFMYW010000009.1"/>
</dbReference>
<dbReference type="SUPFAM" id="SSF54197">
    <property type="entry name" value="HIT-like"/>
    <property type="match status" value="1"/>
</dbReference>
<dbReference type="PANTHER" id="PTHR46648">
    <property type="entry name" value="HIT FAMILY PROTEIN 1"/>
    <property type="match status" value="1"/>
</dbReference>
<dbReference type="Proteomes" id="UP000664628">
    <property type="component" value="Unassembled WGS sequence"/>
</dbReference>
<comment type="caution">
    <text evidence="3">The sequence shown here is derived from an EMBL/GenBank/DDBJ whole genome shotgun (WGS) entry which is preliminary data.</text>
</comment>
<name>A0ABS3JSG0_9BACT</name>
<dbReference type="Gene3D" id="3.30.428.10">
    <property type="entry name" value="HIT-like"/>
    <property type="match status" value="1"/>
</dbReference>
<evidence type="ECO:0000256" key="1">
    <source>
        <dbReference type="PROSITE-ProRule" id="PRU00464"/>
    </source>
</evidence>
<keyword evidence="4" id="KW-1185">Reference proteome</keyword>
<sequence>MASIFSRIIAGEIPAHKIAETDQFLAFLDVMPTTLGHTLVVPKQEVDYLFNLDDDLYAGLMAFAKKVAPAIEKAVPCKRIGVAVIGLEVPHAHVHLIPMNSLADMDFTHKIKPSQEELAETAAKIRSHLGS</sequence>
<dbReference type="Pfam" id="PF01230">
    <property type="entry name" value="HIT"/>
    <property type="match status" value="1"/>
</dbReference>
<evidence type="ECO:0000313" key="4">
    <source>
        <dbReference type="Proteomes" id="UP000664628"/>
    </source>
</evidence>
<dbReference type="PRINTS" id="PR00332">
    <property type="entry name" value="HISTRIAD"/>
</dbReference>
<organism evidence="3 4">
    <name type="scientific">Fibrella forsythiae</name>
    <dbReference type="NCBI Taxonomy" id="2817061"/>
    <lineage>
        <taxon>Bacteria</taxon>
        <taxon>Pseudomonadati</taxon>
        <taxon>Bacteroidota</taxon>
        <taxon>Cytophagia</taxon>
        <taxon>Cytophagales</taxon>
        <taxon>Spirosomataceae</taxon>
        <taxon>Fibrella</taxon>
    </lineage>
</organism>
<gene>
    <name evidence="3" type="ORF">J2I46_24805</name>
</gene>
<proteinExistence type="predicted"/>
<feature type="short sequence motif" description="Histidine triad motif" evidence="1">
    <location>
        <begin position="91"/>
        <end position="95"/>
    </location>
</feature>
<accession>A0ABS3JSG0</accession>
<dbReference type="PANTHER" id="PTHR46648:SF1">
    <property type="entry name" value="ADENOSINE 5'-MONOPHOSPHORAMIDASE HNT1"/>
    <property type="match status" value="1"/>
</dbReference>
<feature type="domain" description="HIT" evidence="2">
    <location>
        <begin position="4"/>
        <end position="107"/>
    </location>
</feature>
<reference evidence="3 4" key="1">
    <citation type="submission" date="2021-03" db="EMBL/GenBank/DDBJ databases">
        <title>Fibrella sp. HMF5405 genome sequencing and assembly.</title>
        <authorList>
            <person name="Kang H."/>
            <person name="Kim H."/>
            <person name="Bae S."/>
            <person name="Joh K."/>
        </authorList>
    </citation>
    <scope>NUCLEOTIDE SEQUENCE [LARGE SCALE GENOMIC DNA]</scope>
    <source>
        <strain evidence="3 4">HMF5405</strain>
    </source>
</reference>
<dbReference type="InterPro" id="IPR011146">
    <property type="entry name" value="HIT-like"/>
</dbReference>
<protein>
    <submittedName>
        <fullName evidence="3">HIT family protein</fullName>
    </submittedName>
</protein>
<dbReference type="EMBL" id="JAFMYW010000009">
    <property type="protein sequence ID" value="MBO0951827.1"/>
    <property type="molecule type" value="Genomic_DNA"/>
</dbReference>
<evidence type="ECO:0000313" key="3">
    <source>
        <dbReference type="EMBL" id="MBO0951827.1"/>
    </source>
</evidence>
<dbReference type="InterPro" id="IPR036265">
    <property type="entry name" value="HIT-like_sf"/>
</dbReference>